<organism evidence="3 4">
    <name type="scientific">Pseudomonas corrugata</name>
    <dbReference type="NCBI Taxonomy" id="47879"/>
    <lineage>
        <taxon>Bacteria</taxon>
        <taxon>Pseudomonadati</taxon>
        <taxon>Pseudomonadota</taxon>
        <taxon>Gammaproteobacteria</taxon>
        <taxon>Pseudomonadales</taxon>
        <taxon>Pseudomonadaceae</taxon>
        <taxon>Pseudomonas</taxon>
    </lineage>
</organism>
<evidence type="ECO:0000256" key="1">
    <source>
        <dbReference type="SAM" id="MobiDB-lite"/>
    </source>
</evidence>
<gene>
    <name evidence="3" type="ORF">HNO91_05790</name>
</gene>
<proteinExistence type="predicted"/>
<feature type="region of interest" description="Disordered" evidence="1">
    <location>
        <begin position="79"/>
        <end position="102"/>
    </location>
</feature>
<dbReference type="AlphaFoldDB" id="A0A7Y5Z2M5"/>
<sequence length="102" mass="11087">MSTMNNGGYKCLCPACGSRMRIRNSESQTPIFKTMYAQCTNFACGATFSGSLTWDYALSPSGLDKPRVALPLAPSVQRMQALRDSQPKTDQLDLLDQMGATA</sequence>
<comment type="caution">
    <text evidence="3">The sequence shown here is derived from an EMBL/GenBank/DDBJ whole genome shotgun (WGS) entry which is preliminary data.</text>
</comment>
<name>A0A7Y5Z2M5_9PSED</name>
<accession>A0A7Y5Z2M5</accession>
<dbReference type="EMBL" id="JABFMR010000003">
    <property type="protein sequence ID" value="NUT85920.1"/>
    <property type="molecule type" value="Genomic_DNA"/>
</dbReference>
<dbReference type="Proteomes" id="UP000536720">
    <property type="component" value="Unassembled WGS sequence"/>
</dbReference>
<evidence type="ECO:0000313" key="3">
    <source>
        <dbReference type="EMBL" id="NUT85920.1"/>
    </source>
</evidence>
<dbReference type="Pfam" id="PF04606">
    <property type="entry name" value="Ogr_Delta"/>
    <property type="match status" value="1"/>
</dbReference>
<dbReference type="InterPro" id="IPR007684">
    <property type="entry name" value="Znf_Ogr/Delta"/>
</dbReference>
<evidence type="ECO:0000259" key="2">
    <source>
        <dbReference type="Pfam" id="PF04606"/>
    </source>
</evidence>
<reference evidence="3 4" key="1">
    <citation type="journal article" date="2020" name="Front. Plant Sci.">
        <title>Isolation of Rhizosphere Bacteria That Improve Quality and Water Stress Tolerance in Greenhouse Ornamentals.</title>
        <authorList>
            <person name="Nordstedt N.P."/>
            <person name="Jones M.L."/>
        </authorList>
    </citation>
    <scope>NUCLEOTIDE SEQUENCE [LARGE SCALE GENOMIC DNA]</scope>
    <source>
        <strain evidence="3 4">C7D2</strain>
    </source>
</reference>
<feature type="domain" description="Zinc finger Ogr/Delta-type" evidence="2">
    <location>
        <begin position="13"/>
        <end position="51"/>
    </location>
</feature>
<protein>
    <submittedName>
        <fullName evidence="3">Ogr/Delta-like zinc finger family protein</fullName>
    </submittedName>
</protein>
<evidence type="ECO:0000313" key="4">
    <source>
        <dbReference type="Proteomes" id="UP000536720"/>
    </source>
</evidence>
<dbReference type="RefSeq" id="WP_175361917.1">
    <property type="nucleotide sequence ID" value="NZ_JABFMR010000003.1"/>
</dbReference>